<dbReference type="RefSeq" id="WP_016474438.1">
    <property type="nucleotide sequence ID" value="NZ_KE150480.1"/>
</dbReference>
<dbReference type="SUPFAM" id="SSF55785">
    <property type="entry name" value="PYP-like sensor domain (PAS domain)"/>
    <property type="match status" value="1"/>
</dbReference>
<dbReference type="PANTHER" id="PTHR43547">
    <property type="entry name" value="TWO-COMPONENT HISTIDINE KINASE"/>
    <property type="match status" value="1"/>
</dbReference>
<evidence type="ECO:0000256" key="10">
    <source>
        <dbReference type="ARBA" id="ARBA00022840"/>
    </source>
</evidence>
<dbReference type="FunFam" id="3.30.450.20:FF:000018">
    <property type="entry name" value="Sensor histidine kinase DcuS"/>
    <property type="match status" value="1"/>
</dbReference>
<keyword evidence="12" id="KW-0902">Two-component regulatory system</keyword>
<comment type="subcellular location">
    <subcellularLocation>
        <location evidence="2">Cell membrane</location>
        <topology evidence="2">Multi-pass membrane protein</topology>
    </subcellularLocation>
</comment>
<dbReference type="GO" id="GO:0000155">
    <property type="term" value="F:phosphorelay sensor kinase activity"/>
    <property type="evidence" value="ECO:0007669"/>
    <property type="project" value="TreeGrafter"/>
</dbReference>
<evidence type="ECO:0000256" key="1">
    <source>
        <dbReference type="ARBA" id="ARBA00000085"/>
    </source>
</evidence>
<dbReference type="Gene3D" id="3.30.565.10">
    <property type="entry name" value="Histidine kinase-like ATPase, C-terminal domain"/>
    <property type="match status" value="1"/>
</dbReference>
<feature type="transmembrane region" description="Helical" evidence="14">
    <location>
        <begin position="172"/>
        <end position="191"/>
    </location>
</feature>
<feature type="domain" description="Histidine kinase" evidence="15">
    <location>
        <begin position="334"/>
        <end position="525"/>
    </location>
</feature>
<dbReference type="GO" id="GO:0005524">
    <property type="term" value="F:ATP binding"/>
    <property type="evidence" value="ECO:0007669"/>
    <property type="project" value="UniProtKB-KW"/>
</dbReference>
<evidence type="ECO:0000256" key="7">
    <source>
        <dbReference type="ARBA" id="ARBA00022692"/>
    </source>
</evidence>
<evidence type="ECO:0000256" key="8">
    <source>
        <dbReference type="ARBA" id="ARBA00022741"/>
    </source>
</evidence>
<keyword evidence="8" id="KW-0547">Nucleotide-binding</keyword>
<evidence type="ECO:0000256" key="12">
    <source>
        <dbReference type="ARBA" id="ARBA00023012"/>
    </source>
</evidence>
<dbReference type="PATRIC" id="fig|1203554.3.peg.1203"/>
<dbReference type="PANTHER" id="PTHR43547:SF10">
    <property type="entry name" value="SENSOR HISTIDINE KINASE DCUS"/>
    <property type="match status" value="1"/>
</dbReference>
<dbReference type="PROSITE" id="PS50109">
    <property type="entry name" value="HIS_KIN"/>
    <property type="match status" value="1"/>
</dbReference>
<evidence type="ECO:0000256" key="9">
    <source>
        <dbReference type="ARBA" id="ARBA00022777"/>
    </source>
</evidence>
<dbReference type="InterPro" id="IPR029151">
    <property type="entry name" value="Sensor-like_sf"/>
</dbReference>
<comment type="catalytic activity">
    <reaction evidence="1">
        <text>ATP + protein L-histidine = ADP + protein N-phospho-L-histidine.</text>
        <dbReference type="EC" id="2.7.13.3"/>
    </reaction>
</comment>
<keyword evidence="17" id="KW-1185">Reference proteome</keyword>
<reference evidence="16 17" key="1">
    <citation type="submission" date="2013-04" db="EMBL/GenBank/DDBJ databases">
        <title>The Genome Sequence of Sutterella wadsworthensis HGA0223.</title>
        <authorList>
            <consortium name="The Broad Institute Genomics Platform"/>
            <person name="Earl A."/>
            <person name="Ward D."/>
            <person name="Feldgarden M."/>
            <person name="Gevers D."/>
            <person name="Schmidt T.M."/>
            <person name="Dover J."/>
            <person name="Dai D."/>
            <person name="Walker B."/>
            <person name="Young S."/>
            <person name="Zeng Q."/>
            <person name="Gargeya S."/>
            <person name="Fitzgerald M."/>
            <person name="Haas B."/>
            <person name="Abouelleil A."/>
            <person name="Allen A.W."/>
            <person name="Alvarado L."/>
            <person name="Arachchi H.M."/>
            <person name="Berlin A.M."/>
            <person name="Chapman S.B."/>
            <person name="Gainer-Dewar J."/>
            <person name="Goldberg J."/>
            <person name="Griggs A."/>
            <person name="Gujja S."/>
            <person name="Hansen M."/>
            <person name="Howarth C."/>
            <person name="Imamovic A."/>
            <person name="Ireland A."/>
            <person name="Larimer J."/>
            <person name="McCowan C."/>
            <person name="Murphy C."/>
            <person name="Pearson M."/>
            <person name="Poon T.W."/>
            <person name="Priest M."/>
            <person name="Roberts A."/>
            <person name="Saif S."/>
            <person name="Shea T."/>
            <person name="Sisk P."/>
            <person name="Sykes S."/>
            <person name="Wortman J."/>
            <person name="Nusbaum C."/>
            <person name="Birren B."/>
        </authorList>
    </citation>
    <scope>NUCLEOTIDE SEQUENCE [LARGE SCALE GENOMIC DNA]</scope>
    <source>
        <strain evidence="16 17">HGA0223</strain>
    </source>
</reference>
<dbReference type="InterPro" id="IPR035965">
    <property type="entry name" value="PAS-like_dom_sf"/>
</dbReference>
<evidence type="ECO:0000256" key="3">
    <source>
        <dbReference type="ARBA" id="ARBA00012438"/>
    </source>
</evidence>
<gene>
    <name evidence="16" type="ORF">HMPREF1476_01160</name>
</gene>
<evidence type="ECO:0000256" key="2">
    <source>
        <dbReference type="ARBA" id="ARBA00004651"/>
    </source>
</evidence>
<dbReference type="SUPFAM" id="SSF103190">
    <property type="entry name" value="Sensory domain-like"/>
    <property type="match status" value="1"/>
</dbReference>
<evidence type="ECO:0000256" key="6">
    <source>
        <dbReference type="ARBA" id="ARBA00022679"/>
    </source>
</evidence>
<dbReference type="AlphaFoldDB" id="S3BGA3"/>
<evidence type="ECO:0000259" key="15">
    <source>
        <dbReference type="PROSITE" id="PS50109"/>
    </source>
</evidence>
<dbReference type="EC" id="2.7.13.3" evidence="3"/>
<dbReference type="Proteomes" id="UP000014400">
    <property type="component" value="Unassembled WGS sequence"/>
</dbReference>
<dbReference type="InterPro" id="IPR036890">
    <property type="entry name" value="HATPase_C_sf"/>
</dbReference>
<dbReference type="Gene3D" id="1.10.287.130">
    <property type="match status" value="1"/>
</dbReference>
<keyword evidence="7 14" id="KW-0812">Transmembrane</keyword>
<dbReference type="InterPro" id="IPR033463">
    <property type="entry name" value="sCache_3"/>
</dbReference>
<keyword evidence="6" id="KW-0808">Transferase</keyword>
<evidence type="ECO:0000313" key="17">
    <source>
        <dbReference type="Proteomes" id="UP000014400"/>
    </source>
</evidence>
<dbReference type="EMBL" id="ATCF01000016">
    <property type="protein sequence ID" value="EPD99481.1"/>
    <property type="molecule type" value="Genomic_DNA"/>
</dbReference>
<comment type="caution">
    <text evidence="16">The sequence shown here is derived from an EMBL/GenBank/DDBJ whole genome shotgun (WGS) entry which is preliminary data.</text>
</comment>
<evidence type="ECO:0000256" key="4">
    <source>
        <dbReference type="ARBA" id="ARBA00022475"/>
    </source>
</evidence>
<keyword evidence="5" id="KW-0597">Phosphoprotein</keyword>
<protein>
    <recommendedName>
        <fullName evidence="3">histidine kinase</fullName>
        <ecNumber evidence="3">2.7.13.3</ecNumber>
    </recommendedName>
</protein>
<dbReference type="STRING" id="1203554.HMPREF1476_01160"/>
<name>S3BGA3_9BURK</name>
<evidence type="ECO:0000313" key="16">
    <source>
        <dbReference type="EMBL" id="EPD99481.1"/>
    </source>
</evidence>
<evidence type="ECO:0000256" key="13">
    <source>
        <dbReference type="ARBA" id="ARBA00023136"/>
    </source>
</evidence>
<evidence type="ECO:0000256" key="5">
    <source>
        <dbReference type="ARBA" id="ARBA00022553"/>
    </source>
</evidence>
<keyword evidence="4" id="KW-1003">Cell membrane</keyword>
<keyword evidence="11 14" id="KW-1133">Transmembrane helix</keyword>
<dbReference type="SMART" id="SM00387">
    <property type="entry name" value="HATPase_c"/>
    <property type="match status" value="1"/>
</dbReference>
<evidence type="ECO:0000256" key="14">
    <source>
        <dbReference type="SAM" id="Phobius"/>
    </source>
</evidence>
<dbReference type="HOGENOM" id="CLU_020211_11_2_4"/>
<dbReference type="Pfam" id="PF02518">
    <property type="entry name" value="HATPase_c"/>
    <property type="match status" value="1"/>
</dbReference>
<dbReference type="GO" id="GO:0005886">
    <property type="term" value="C:plasma membrane"/>
    <property type="evidence" value="ECO:0007669"/>
    <property type="project" value="UniProtKB-SubCell"/>
</dbReference>
<dbReference type="InterPro" id="IPR003594">
    <property type="entry name" value="HATPase_dom"/>
</dbReference>
<accession>S3BGA3</accession>
<keyword evidence="13 14" id="KW-0472">Membrane</keyword>
<dbReference type="SUPFAM" id="SSF55874">
    <property type="entry name" value="ATPase domain of HSP90 chaperone/DNA topoisomerase II/histidine kinase"/>
    <property type="match status" value="1"/>
</dbReference>
<sequence>MRLQTKLLALTAALLCLMLLVILKFIQVYEGDFVHEDVSNRAQAISRLVASNSKLQDWMARSPLTPEGLEGIQRYSEQVRLATGVEFIVIFDNHGKRLSHPNPAKIGLHIQGADESGALRGEEYISVSIGTLGESIRAFTPIFHDGRQVGAVVTGITTANAKTLTEARMTKMLGGISLVFLVGFLAIIIFSRKLKKTLLGMEPEEIALQNTISSTVLKSVREGVLVIDAAGRLQVVNDQARKILAKAHLPSDVLGQPVDKAIPHTRLLEVVRTGRAENDAEQNLGGVVIITNRVPLVVSGKIMGAVATFRDLSDMMELAEELTGAKKWIEALRVRAHNYRNTLHVINGLVKNQQYPELERYVEELRIADEVHNGRIARLIKDQVLAAFLQSKVARAAELGIELDVEPDSHADEIPDAPFRQALLSVVGNLLDNAMDAVNESEERCVRIRITSGQPIWSVEVSDSGCGFKGDPMQYFRKGVTTKGEGHGYGLYLVARAVHAYNGSIEIESNYPAGTVLKIVMQAAGPE</sequence>
<keyword evidence="10" id="KW-0067">ATP-binding</keyword>
<proteinExistence type="predicted"/>
<dbReference type="Pfam" id="PF17203">
    <property type="entry name" value="sCache_3_2"/>
    <property type="match status" value="1"/>
</dbReference>
<evidence type="ECO:0000256" key="11">
    <source>
        <dbReference type="ARBA" id="ARBA00022989"/>
    </source>
</evidence>
<dbReference type="eggNOG" id="COG3290">
    <property type="taxonomic scope" value="Bacteria"/>
</dbReference>
<dbReference type="InterPro" id="IPR005467">
    <property type="entry name" value="His_kinase_dom"/>
</dbReference>
<keyword evidence="9" id="KW-0418">Kinase</keyword>
<dbReference type="Gene3D" id="3.30.450.20">
    <property type="entry name" value="PAS domain"/>
    <property type="match status" value="2"/>
</dbReference>
<organism evidence="16 17">
    <name type="scientific">Sutterella wadsworthensis HGA0223</name>
    <dbReference type="NCBI Taxonomy" id="1203554"/>
    <lineage>
        <taxon>Bacteria</taxon>
        <taxon>Pseudomonadati</taxon>
        <taxon>Pseudomonadota</taxon>
        <taxon>Betaproteobacteria</taxon>
        <taxon>Burkholderiales</taxon>
        <taxon>Sutterellaceae</taxon>
        <taxon>Sutterella</taxon>
    </lineage>
</organism>